<evidence type="ECO:0000313" key="2">
    <source>
        <dbReference type="EMBL" id="MES1930401.1"/>
    </source>
</evidence>
<dbReference type="Proteomes" id="UP001460888">
    <property type="component" value="Unassembled WGS sequence"/>
</dbReference>
<organism evidence="2 3">
    <name type="scientific">Salinisphaera dokdonensis CL-ES53</name>
    <dbReference type="NCBI Taxonomy" id="1304272"/>
    <lineage>
        <taxon>Bacteria</taxon>
        <taxon>Pseudomonadati</taxon>
        <taxon>Pseudomonadota</taxon>
        <taxon>Gammaproteobacteria</taxon>
        <taxon>Salinisphaerales</taxon>
        <taxon>Salinisphaeraceae</taxon>
        <taxon>Salinisphaera</taxon>
    </lineage>
</organism>
<dbReference type="EMBL" id="APND01000004">
    <property type="protein sequence ID" value="MES1930401.1"/>
    <property type="molecule type" value="Genomic_DNA"/>
</dbReference>
<sequence length="80" mass="8657">MREFSARTSLRERGRILSKDCSAFGLRKPAFGLSFLMEATTACASMNPSLGDPIFLAFALIVAGALVYRSHVNSCSVKGR</sequence>
<name>A0ABV2B3I8_9GAMM</name>
<evidence type="ECO:0000313" key="3">
    <source>
        <dbReference type="Proteomes" id="UP001460888"/>
    </source>
</evidence>
<keyword evidence="1" id="KW-1133">Transmembrane helix</keyword>
<reference evidence="2 3" key="1">
    <citation type="submission" date="2013-03" db="EMBL/GenBank/DDBJ databases">
        <title>Salinisphaera dokdonensis CL-ES53 Genome Sequencing.</title>
        <authorList>
            <person name="Li C."/>
            <person name="Lai Q."/>
            <person name="Shao Z."/>
        </authorList>
    </citation>
    <scope>NUCLEOTIDE SEQUENCE [LARGE SCALE GENOMIC DNA]</scope>
    <source>
        <strain evidence="2 3">CL-ES53</strain>
    </source>
</reference>
<gene>
    <name evidence="2" type="ORF">SADO_14138</name>
</gene>
<accession>A0ABV2B3I8</accession>
<keyword evidence="1" id="KW-0812">Transmembrane</keyword>
<evidence type="ECO:0000256" key="1">
    <source>
        <dbReference type="SAM" id="Phobius"/>
    </source>
</evidence>
<proteinExistence type="predicted"/>
<protein>
    <submittedName>
        <fullName evidence="2">Uncharacterized protein</fullName>
    </submittedName>
</protein>
<keyword evidence="3" id="KW-1185">Reference proteome</keyword>
<keyword evidence="1" id="KW-0472">Membrane</keyword>
<comment type="caution">
    <text evidence="2">The sequence shown here is derived from an EMBL/GenBank/DDBJ whole genome shotgun (WGS) entry which is preliminary data.</text>
</comment>
<feature type="transmembrane region" description="Helical" evidence="1">
    <location>
        <begin position="54"/>
        <end position="72"/>
    </location>
</feature>